<organism evidence="1 2">
    <name type="scientific">Janibacter hoylei PVAS-1</name>
    <dbReference type="NCBI Taxonomy" id="1210046"/>
    <lineage>
        <taxon>Bacteria</taxon>
        <taxon>Bacillati</taxon>
        <taxon>Actinomycetota</taxon>
        <taxon>Actinomycetes</taxon>
        <taxon>Micrococcales</taxon>
        <taxon>Intrasporangiaceae</taxon>
        <taxon>Janibacter</taxon>
    </lineage>
</organism>
<accession>K1DY96</accession>
<name>K1DY96_9MICO</name>
<dbReference type="EMBL" id="ALWX01000023">
    <property type="protein sequence ID" value="EKA61560.1"/>
    <property type="molecule type" value="Genomic_DNA"/>
</dbReference>
<dbReference type="STRING" id="1210046.B277_06749"/>
<evidence type="ECO:0000313" key="2">
    <source>
        <dbReference type="Proteomes" id="UP000004474"/>
    </source>
</evidence>
<gene>
    <name evidence="1" type="ORF">B277_06749</name>
</gene>
<protein>
    <submittedName>
        <fullName evidence="1">Uncharacterized protein</fullName>
    </submittedName>
</protein>
<proteinExistence type="predicted"/>
<evidence type="ECO:0000313" key="1">
    <source>
        <dbReference type="EMBL" id="EKA61560.1"/>
    </source>
</evidence>
<dbReference type="AlphaFoldDB" id="K1DY96"/>
<dbReference type="Proteomes" id="UP000004474">
    <property type="component" value="Unassembled WGS sequence"/>
</dbReference>
<sequence>MTQSADQATTVQTDVLVIGWGAAGKTLAG</sequence>
<reference evidence="1 2" key="1">
    <citation type="journal article" date="2012" name="J. Bacteriol.">
        <title>Genome Sequence of Janibacter hoylei MTCC8307, Isolated from the Stratospheric Air.</title>
        <authorList>
            <person name="Pawar S.P."/>
            <person name="Dhotre D.P."/>
            <person name="Shetty S.A."/>
            <person name="Chowdhury S.P."/>
            <person name="Chaudhari B.L."/>
            <person name="Shouche Y.S."/>
        </authorList>
    </citation>
    <scope>NUCLEOTIDE SEQUENCE [LARGE SCALE GENOMIC DNA]</scope>
    <source>
        <strain evidence="1 2">PVAS-1</strain>
    </source>
</reference>
<comment type="caution">
    <text evidence="1">The sequence shown here is derived from an EMBL/GenBank/DDBJ whole genome shotgun (WGS) entry which is preliminary data.</text>
</comment>